<reference evidence="1 2" key="1">
    <citation type="journal article" date="2019" name="Sci. Rep.">
        <title>Orb-weaving spider Araneus ventricosus genome elucidates the spidroin gene catalogue.</title>
        <authorList>
            <person name="Kono N."/>
            <person name="Nakamura H."/>
            <person name="Ohtoshi R."/>
            <person name="Moran D.A.P."/>
            <person name="Shinohara A."/>
            <person name="Yoshida Y."/>
            <person name="Fujiwara M."/>
            <person name="Mori M."/>
            <person name="Tomita M."/>
            <person name="Arakawa K."/>
        </authorList>
    </citation>
    <scope>NUCLEOTIDE SEQUENCE [LARGE SCALE GENOMIC DNA]</scope>
</reference>
<name>A0A4Y2KK45_ARAVE</name>
<organism evidence="1 2">
    <name type="scientific">Araneus ventricosus</name>
    <name type="common">Orbweaver spider</name>
    <name type="synonym">Epeira ventricosa</name>
    <dbReference type="NCBI Taxonomy" id="182803"/>
    <lineage>
        <taxon>Eukaryota</taxon>
        <taxon>Metazoa</taxon>
        <taxon>Ecdysozoa</taxon>
        <taxon>Arthropoda</taxon>
        <taxon>Chelicerata</taxon>
        <taxon>Arachnida</taxon>
        <taxon>Araneae</taxon>
        <taxon>Araneomorphae</taxon>
        <taxon>Entelegynae</taxon>
        <taxon>Araneoidea</taxon>
        <taxon>Araneidae</taxon>
        <taxon>Araneus</taxon>
    </lineage>
</organism>
<dbReference type="Proteomes" id="UP000499080">
    <property type="component" value="Unassembled WGS sequence"/>
</dbReference>
<accession>A0A4Y2KK45</accession>
<evidence type="ECO:0000313" key="2">
    <source>
        <dbReference type="Proteomes" id="UP000499080"/>
    </source>
</evidence>
<protein>
    <submittedName>
        <fullName evidence="1">Uncharacterized protein</fullName>
    </submittedName>
</protein>
<dbReference type="AlphaFoldDB" id="A0A4Y2KK45"/>
<sequence length="97" mass="11303">MLNLVTSAKDVPLQILNRFSMEKKLEYLFSQGHNSGKVTKFYEFPHSNNPLKNCRTIGSGINMLGKEKVSRAFNKTEVRLHFLQLELFLKWSQKTKE</sequence>
<keyword evidence="2" id="KW-1185">Reference proteome</keyword>
<proteinExistence type="predicted"/>
<evidence type="ECO:0000313" key="1">
    <source>
        <dbReference type="EMBL" id="GBN01793.1"/>
    </source>
</evidence>
<comment type="caution">
    <text evidence="1">The sequence shown here is derived from an EMBL/GenBank/DDBJ whole genome shotgun (WGS) entry which is preliminary data.</text>
</comment>
<dbReference type="EMBL" id="BGPR01004646">
    <property type="protein sequence ID" value="GBN01793.1"/>
    <property type="molecule type" value="Genomic_DNA"/>
</dbReference>
<gene>
    <name evidence="1" type="ORF">AVEN_57928_1</name>
</gene>